<dbReference type="AlphaFoldDB" id="A0A2A4IWQ4"/>
<dbReference type="Gene3D" id="3.60.10.10">
    <property type="entry name" value="Endonuclease/exonuclease/phosphatase"/>
    <property type="match status" value="1"/>
</dbReference>
<dbReference type="GO" id="GO:0003824">
    <property type="term" value="F:catalytic activity"/>
    <property type="evidence" value="ECO:0007669"/>
    <property type="project" value="InterPro"/>
</dbReference>
<dbReference type="InterPro" id="IPR036691">
    <property type="entry name" value="Endo/exonu/phosph_ase_sf"/>
</dbReference>
<sequence length="947" mass="107203">MAPGKYIKFGLFNAGSLATNQDEFLIAMGNHSVDIMAINETWLRSGEEDRAPSISGYKFRHIPRPVSTRGGRGGGVAFYIRNGINARVKAHPEHPSVEQLWLGLTINKTKLLIGTAYRPPWQDLELFLDAITASISALAPYDNVIILGDINVNLLHTNSAKSRQLMGFFSNFNLTQIVTTATHFVNNSCSLIDIVCTDAFTRNVKVNHISELGHHAFITTETVFRKPRCRPRIVRFRPLADILPDYFLKDLNMIPWSDIGGMGDVDNMVYTFNSYITQLFDLHAPLKTKTYYKRPTPWLTDNIRLIFKLRDEARQRCRETKLPHHKQYYLDLKNESAAALVREKTAYFTKNINEQSKDPKLLWQNLKSDVLPDHKDKRLPSNFDNPDSINAAFLNVPGTSSDNILLNNIFKSSRYSSARFSLTSTNQETVLGIIRGLGSKAQGVDGISLDMLTLTLPNTLQAITDIINKSIETCTFPSLWRHAVVCPIPKTGEPVTFKDLRPISILPCLSKILERVVYLQVIEYLEANSILPEFQSGFRKGRGTATALMDVVGNILEARDRGEGSILVLLDFSRAFDAINTNLLLSKLTYYGFDGASVDWFNSYLTDRSQLVQIHKEDGSTISSFPLPVTRGVPQGSILGPLLYILYSADITKSFLNCRYHMYADDIQLYTSFKGHDVVNAVHGINEDLQRIVTWSEENCLLLNPLKSKFMVLGTKKQVANILSAKPRIVIKGEKIECVEQACSLGLTLDQELHFEAHINNTARNCFYRLKVLYGIRNFLSLPLRKQLVDSLVLSKLNYCDTVYGPCLLARTDRLIQRIQNACVRFCIKVPRRQHVTPYTNQIKFLKMTARRKLHLASLMFGIVTTQKPHYLYEKLTWKQTCYKHGLRSVVAPLKVPPHKTAAFRGSFKFAATHCWNDLPPPLRDLKTINSFKLHLKKALLDAQVSQ</sequence>
<dbReference type="Pfam" id="PF00078">
    <property type="entry name" value="RVT_1"/>
    <property type="match status" value="1"/>
</dbReference>
<dbReference type="InterPro" id="IPR000477">
    <property type="entry name" value="RT_dom"/>
</dbReference>
<accession>A0A2A4IWQ4</accession>
<dbReference type="PANTHER" id="PTHR33332">
    <property type="entry name" value="REVERSE TRANSCRIPTASE DOMAIN-CONTAINING PROTEIN"/>
    <property type="match status" value="1"/>
</dbReference>
<organism evidence="2">
    <name type="scientific">Heliothis virescens</name>
    <name type="common">Tobacco budworm moth</name>
    <dbReference type="NCBI Taxonomy" id="7102"/>
    <lineage>
        <taxon>Eukaryota</taxon>
        <taxon>Metazoa</taxon>
        <taxon>Ecdysozoa</taxon>
        <taxon>Arthropoda</taxon>
        <taxon>Hexapoda</taxon>
        <taxon>Insecta</taxon>
        <taxon>Pterygota</taxon>
        <taxon>Neoptera</taxon>
        <taxon>Endopterygota</taxon>
        <taxon>Lepidoptera</taxon>
        <taxon>Glossata</taxon>
        <taxon>Ditrysia</taxon>
        <taxon>Noctuoidea</taxon>
        <taxon>Noctuidae</taxon>
        <taxon>Heliothinae</taxon>
        <taxon>Heliothis</taxon>
    </lineage>
</organism>
<proteinExistence type="predicted"/>
<feature type="domain" description="Reverse transcriptase" evidence="1">
    <location>
        <begin position="469"/>
        <end position="736"/>
    </location>
</feature>
<comment type="caution">
    <text evidence="2">The sequence shown here is derived from an EMBL/GenBank/DDBJ whole genome shotgun (WGS) entry which is preliminary data.</text>
</comment>
<protein>
    <recommendedName>
        <fullName evidence="1">Reverse transcriptase domain-containing protein</fullName>
    </recommendedName>
</protein>
<dbReference type="Pfam" id="PF03372">
    <property type="entry name" value="Exo_endo_phos"/>
    <property type="match status" value="1"/>
</dbReference>
<name>A0A2A4IWQ4_HELVI</name>
<evidence type="ECO:0000313" key="2">
    <source>
        <dbReference type="EMBL" id="PCG63543.1"/>
    </source>
</evidence>
<dbReference type="SUPFAM" id="SSF56219">
    <property type="entry name" value="DNase I-like"/>
    <property type="match status" value="1"/>
</dbReference>
<dbReference type="PROSITE" id="PS50878">
    <property type="entry name" value="RT_POL"/>
    <property type="match status" value="1"/>
</dbReference>
<gene>
    <name evidence="2" type="ORF">B5V51_12121</name>
</gene>
<reference evidence="2" key="1">
    <citation type="submission" date="2017-09" db="EMBL/GenBank/DDBJ databases">
        <title>Contemporary evolution of a Lepidopteran species, Heliothis virescens, in response to modern agricultural practices.</title>
        <authorList>
            <person name="Fritz M.L."/>
            <person name="Deyonke A.M."/>
            <person name="Papanicolaou A."/>
            <person name="Micinski S."/>
            <person name="Westbrook J."/>
            <person name="Gould F."/>
        </authorList>
    </citation>
    <scope>NUCLEOTIDE SEQUENCE [LARGE SCALE GENOMIC DNA]</scope>
    <source>
        <strain evidence="2">HvINT-</strain>
        <tissue evidence="2">Whole body</tissue>
    </source>
</reference>
<dbReference type="SUPFAM" id="SSF56672">
    <property type="entry name" value="DNA/RNA polymerases"/>
    <property type="match status" value="1"/>
</dbReference>
<dbReference type="STRING" id="7102.A0A2A4IWQ4"/>
<dbReference type="CDD" id="cd01650">
    <property type="entry name" value="RT_nLTR_like"/>
    <property type="match status" value="1"/>
</dbReference>
<dbReference type="InterPro" id="IPR005135">
    <property type="entry name" value="Endo/exonuclease/phosphatase"/>
</dbReference>
<dbReference type="EMBL" id="NWSH01006271">
    <property type="protein sequence ID" value="PCG63543.1"/>
    <property type="molecule type" value="Genomic_DNA"/>
</dbReference>
<dbReference type="GO" id="GO:0071897">
    <property type="term" value="P:DNA biosynthetic process"/>
    <property type="evidence" value="ECO:0007669"/>
    <property type="project" value="UniProtKB-ARBA"/>
</dbReference>
<evidence type="ECO:0000259" key="1">
    <source>
        <dbReference type="PROSITE" id="PS50878"/>
    </source>
</evidence>
<dbReference type="InterPro" id="IPR043502">
    <property type="entry name" value="DNA/RNA_pol_sf"/>
</dbReference>